<reference evidence="4" key="1">
    <citation type="journal article" date="2019" name="Int. J. Syst. Evol. Microbiol.">
        <title>The Global Catalogue of Microorganisms (GCM) 10K type strain sequencing project: providing services to taxonomists for standard genome sequencing and annotation.</title>
        <authorList>
            <consortium name="The Broad Institute Genomics Platform"/>
            <consortium name="The Broad Institute Genome Sequencing Center for Infectious Disease"/>
            <person name="Wu L."/>
            <person name="Ma J."/>
        </authorList>
    </citation>
    <scope>NUCLEOTIDE SEQUENCE [LARGE SCALE GENOMIC DNA]</scope>
    <source>
        <strain evidence="4">JCM 15614</strain>
    </source>
</reference>
<sequence>MHEANLGVYGARKVWRALNREGVPVARCRMERLMRELGLVGAVRGKIKRTTVPADVAARPGDLVERDFTASAPNRLWVADLTYVATWSGFVYVAFVMDVFSRRIVGWRASTSLRTDLALDALEQGLWTRARDEREVSGLVHHSDRGVQYLAIRYTERLDAAGAVRSVGSKGDSYNNAAAESLIGLYKTELIRRRGPWRGLDDVELATLEYVHWFSHRRLHGACGDIPPVEYEQQHYRQNAALDTLKAAEPSLH</sequence>
<comment type="function">
    <text evidence="1">Involved in the transposition of the insertion sequence.</text>
</comment>
<proteinExistence type="predicted"/>
<dbReference type="SUPFAM" id="SSF53098">
    <property type="entry name" value="Ribonuclease H-like"/>
    <property type="match status" value="1"/>
</dbReference>
<dbReference type="InterPro" id="IPR012337">
    <property type="entry name" value="RNaseH-like_sf"/>
</dbReference>
<dbReference type="Pfam" id="PF13333">
    <property type="entry name" value="rve_2"/>
    <property type="match status" value="1"/>
</dbReference>
<dbReference type="InterPro" id="IPR001584">
    <property type="entry name" value="Integrase_cat-core"/>
</dbReference>
<dbReference type="Pfam" id="PF13276">
    <property type="entry name" value="HTH_21"/>
    <property type="match status" value="1"/>
</dbReference>
<evidence type="ECO:0000256" key="1">
    <source>
        <dbReference type="ARBA" id="ARBA00002286"/>
    </source>
</evidence>
<evidence type="ECO:0000313" key="3">
    <source>
        <dbReference type="EMBL" id="GAA3179879.1"/>
    </source>
</evidence>
<keyword evidence="4" id="KW-1185">Reference proteome</keyword>
<evidence type="ECO:0000259" key="2">
    <source>
        <dbReference type="PROSITE" id="PS50994"/>
    </source>
</evidence>
<organism evidence="3 4">
    <name type="scientific">Blastococcus jejuensis</name>
    <dbReference type="NCBI Taxonomy" id="351224"/>
    <lineage>
        <taxon>Bacteria</taxon>
        <taxon>Bacillati</taxon>
        <taxon>Actinomycetota</taxon>
        <taxon>Actinomycetes</taxon>
        <taxon>Geodermatophilales</taxon>
        <taxon>Geodermatophilaceae</taxon>
        <taxon>Blastococcus</taxon>
    </lineage>
</organism>
<dbReference type="Pfam" id="PF00665">
    <property type="entry name" value="rve"/>
    <property type="match status" value="1"/>
</dbReference>
<feature type="domain" description="Integrase catalytic" evidence="2">
    <location>
        <begin position="69"/>
        <end position="235"/>
    </location>
</feature>
<dbReference type="Gene3D" id="3.30.420.10">
    <property type="entry name" value="Ribonuclease H-like superfamily/Ribonuclease H"/>
    <property type="match status" value="1"/>
</dbReference>
<comment type="caution">
    <text evidence="3">The sequence shown here is derived from an EMBL/GenBank/DDBJ whole genome shotgun (WGS) entry which is preliminary data.</text>
</comment>
<evidence type="ECO:0000313" key="4">
    <source>
        <dbReference type="Proteomes" id="UP001499924"/>
    </source>
</evidence>
<accession>A0ABP6PKL6</accession>
<dbReference type="PANTHER" id="PTHR46889">
    <property type="entry name" value="TRANSPOSASE INSF FOR INSERTION SEQUENCE IS3B-RELATED"/>
    <property type="match status" value="1"/>
</dbReference>
<dbReference type="NCBIfam" id="NF033516">
    <property type="entry name" value="transpos_IS3"/>
    <property type="match status" value="1"/>
</dbReference>
<dbReference type="InterPro" id="IPR050900">
    <property type="entry name" value="Transposase_IS3/IS150/IS904"/>
</dbReference>
<dbReference type="Proteomes" id="UP001499924">
    <property type="component" value="Unassembled WGS sequence"/>
</dbReference>
<gene>
    <name evidence="3" type="ORF">GCM10010531_37380</name>
</gene>
<dbReference type="InterPro" id="IPR025948">
    <property type="entry name" value="HTH-like_dom"/>
</dbReference>
<name>A0ABP6PKL6_9ACTN</name>
<protein>
    <recommendedName>
        <fullName evidence="2">Integrase catalytic domain-containing protein</fullName>
    </recommendedName>
</protein>
<dbReference type="InterPro" id="IPR036397">
    <property type="entry name" value="RNaseH_sf"/>
</dbReference>
<dbReference type="PROSITE" id="PS50994">
    <property type="entry name" value="INTEGRASE"/>
    <property type="match status" value="1"/>
</dbReference>
<dbReference type="InterPro" id="IPR048020">
    <property type="entry name" value="Transpos_IS3"/>
</dbReference>
<dbReference type="PANTHER" id="PTHR46889:SF4">
    <property type="entry name" value="TRANSPOSASE INSO FOR INSERTION SEQUENCE ELEMENT IS911B-RELATED"/>
    <property type="match status" value="1"/>
</dbReference>
<dbReference type="EMBL" id="BAAAVV010000012">
    <property type="protein sequence ID" value="GAA3179879.1"/>
    <property type="molecule type" value="Genomic_DNA"/>
</dbReference>